<dbReference type="SUPFAM" id="SSF101447">
    <property type="entry name" value="Formin homology 2 domain (FH2 domain)"/>
    <property type="match status" value="1"/>
</dbReference>
<organism evidence="1 2">
    <name type="scientific">Brachionus plicatilis</name>
    <name type="common">Marine rotifer</name>
    <name type="synonym">Brachionus muelleri</name>
    <dbReference type="NCBI Taxonomy" id="10195"/>
    <lineage>
        <taxon>Eukaryota</taxon>
        <taxon>Metazoa</taxon>
        <taxon>Spiralia</taxon>
        <taxon>Gnathifera</taxon>
        <taxon>Rotifera</taxon>
        <taxon>Eurotatoria</taxon>
        <taxon>Monogononta</taxon>
        <taxon>Pseudotrocha</taxon>
        <taxon>Ploima</taxon>
        <taxon>Brachionidae</taxon>
        <taxon>Brachionus</taxon>
    </lineage>
</organism>
<evidence type="ECO:0000313" key="2">
    <source>
        <dbReference type="Proteomes" id="UP000276133"/>
    </source>
</evidence>
<gene>
    <name evidence="1" type="ORF">BpHYR1_048924</name>
</gene>
<dbReference type="STRING" id="10195.A0A3M7PW02"/>
<evidence type="ECO:0000313" key="1">
    <source>
        <dbReference type="EMBL" id="RNA03089.1"/>
    </source>
</evidence>
<sequence>MSMSLSIPPPPPPLPDFRFELVRKTDLAHKIDSITLPQQIVPKSSFKLKQFTWSKIPLNRIAGKDNIWTKYAVQSDIVAFDAEFYSYLEQYFVEAKKIDDRRHSTLIREFKLMHSSDKINLLDGFKDLHF</sequence>
<protein>
    <submittedName>
        <fullName evidence="1">FH2 domain-containing</fullName>
    </submittedName>
</protein>
<name>A0A3M7PW02_BRAPC</name>
<dbReference type="Proteomes" id="UP000276133">
    <property type="component" value="Unassembled WGS sequence"/>
</dbReference>
<keyword evidence="2" id="KW-1185">Reference proteome</keyword>
<proteinExistence type="predicted"/>
<comment type="caution">
    <text evidence="1">The sequence shown here is derived from an EMBL/GenBank/DDBJ whole genome shotgun (WGS) entry which is preliminary data.</text>
</comment>
<dbReference type="AlphaFoldDB" id="A0A3M7PW02"/>
<accession>A0A3M7PW02</accession>
<dbReference type="OrthoDB" id="26518at2759"/>
<dbReference type="EMBL" id="REGN01008636">
    <property type="protein sequence ID" value="RNA03089.1"/>
    <property type="molecule type" value="Genomic_DNA"/>
</dbReference>
<reference evidence="1 2" key="1">
    <citation type="journal article" date="2018" name="Sci. Rep.">
        <title>Genomic signatures of local adaptation to the degree of environmental predictability in rotifers.</title>
        <authorList>
            <person name="Franch-Gras L."/>
            <person name="Hahn C."/>
            <person name="Garcia-Roger E.M."/>
            <person name="Carmona M.J."/>
            <person name="Serra M."/>
            <person name="Gomez A."/>
        </authorList>
    </citation>
    <scope>NUCLEOTIDE SEQUENCE [LARGE SCALE GENOMIC DNA]</scope>
    <source>
        <strain evidence="1">HYR1</strain>
    </source>
</reference>